<evidence type="ECO:0000256" key="3">
    <source>
        <dbReference type="ARBA" id="ARBA00022670"/>
    </source>
</evidence>
<evidence type="ECO:0000256" key="9">
    <source>
        <dbReference type="ARBA" id="ARBA00023049"/>
    </source>
</evidence>
<keyword evidence="5" id="KW-0479">Metal-binding</keyword>
<sequence length="685" mass="80299">MHIQTSPAFQRSVKKTLTSILIFVIVYMLLLIAAIGLTIALTYFGIHLIIEIPNLYIILFGAGLIFAGLTILFFLIKFIFSKNQNHTEGMFEITADMQPELFQMIHEVVQEAGTDFPKKVFITQEVNASVFYNSSFWSMIIPVRKNLQIGMGLINVLSKQELKAIIAHEFGHFSQRSMKLGSYVYHVNQVIFNMLYNNESFDRTINRVTGWSNSLVITLWGAIYAIRGIQWILKKLYNFINKNYMALSREMEFHADEVAAHIAGSEAFSSSLMRLDFADHAFNEAVQFYFNRSSESFFPDDIYADHQTMLRFLAKKNSYEMKDGMPLIDLDSNLKYDKSKLNFENQWASHPSTADRVKKVRQLNIVKAVEEDSPAMDMIKDKDKVISEISDFLFKNLFLEDEGPNANIPIVKLGADEFIHKYELAFNKGSFDKVFNEYYNLVTPVISDYEKIDLDGNILERSYFSDEDTKLSYELQALRQDIGTLKSIQAKEIGVKTFDYDGIKFHRKAIPELLERLKKEEESKAAELDELNIQIFKHFHHLAKTRNMEQEFLEAHLQLSAYDKIYEDQMNFYYEMNNKFSYLNQVLDYNQIETFFIEFKVLELRLKKELKELLEYPGFENELDKKYVENLKKYMDKEWKYFMVSAYVDENIMILREAMEALPYLIYQRYFLQKKKILTIQADLM</sequence>
<evidence type="ECO:0000259" key="12">
    <source>
        <dbReference type="Pfam" id="PF01435"/>
    </source>
</evidence>
<evidence type="ECO:0000256" key="1">
    <source>
        <dbReference type="ARBA" id="ARBA00001947"/>
    </source>
</evidence>
<evidence type="ECO:0000256" key="4">
    <source>
        <dbReference type="ARBA" id="ARBA00022692"/>
    </source>
</evidence>
<dbReference type="GO" id="GO:0008237">
    <property type="term" value="F:metallopeptidase activity"/>
    <property type="evidence" value="ECO:0007669"/>
    <property type="project" value="UniProtKB-KW"/>
</dbReference>
<keyword evidence="8 11" id="KW-1133">Transmembrane helix</keyword>
<evidence type="ECO:0000256" key="11">
    <source>
        <dbReference type="SAM" id="Phobius"/>
    </source>
</evidence>
<dbReference type="EMBL" id="JAYLLN010000016">
    <property type="protein sequence ID" value="MEI5984865.1"/>
    <property type="molecule type" value="Genomic_DNA"/>
</dbReference>
<keyword evidence="14" id="KW-1185">Reference proteome</keyword>
<evidence type="ECO:0000256" key="8">
    <source>
        <dbReference type="ARBA" id="ARBA00022989"/>
    </source>
</evidence>
<keyword evidence="4 11" id="KW-0812">Transmembrane</keyword>
<evidence type="ECO:0000256" key="7">
    <source>
        <dbReference type="ARBA" id="ARBA00022833"/>
    </source>
</evidence>
<dbReference type="Gene3D" id="3.30.2010.10">
    <property type="entry name" value="Metalloproteases ('zincins'), catalytic domain"/>
    <property type="match status" value="1"/>
</dbReference>
<feature type="domain" description="Peptidase M48" evidence="12">
    <location>
        <begin position="98"/>
        <end position="362"/>
    </location>
</feature>
<dbReference type="EC" id="3.4.24.-" evidence="13"/>
<keyword evidence="2" id="KW-1003">Cell membrane</keyword>
<keyword evidence="6 13" id="KW-0378">Hydrolase</keyword>
<dbReference type="InterPro" id="IPR001915">
    <property type="entry name" value="Peptidase_M48"/>
</dbReference>
<proteinExistence type="predicted"/>
<dbReference type="RefSeq" id="WP_336557589.1">
    <property type="nucleotide sequence ID" value="NZ_JAYLLN010000016.1"/>
</dbReference>
<evidence type="ECO:0000256" key="2">
    <source>
        <dbReference type="ARBA" id="ARBA00022475"/>
    </source>
</evidence>
<gene>
    <name evidence="13" type="ORF">VJ786_08120</name>
</gene>
<comment type="caution">
    <text evidence="13">The sequence shown here is derived from an EMBL/GenBank/DDBJ whole genome shotgun (WGS) entry which is preliminary data.</text>
</comment>
<evidence type="ECO:0000313" key="13">
    <source>
        <dbReference type="EMBL" id="MEI5984865.1"/>
    </source>
</evidence>
<organism evidence="13 14">
    <name type="scientific">Sphingobacterium tenebrionis</name>
    <dbReference type="NCBI Taxonomy" id="3111775"/>
    <lineage>
        <taxon>Bacteria</taxon>
        <taxon>Pseudomonadati</taxon>
        <taxon>Bacteroidota</taxon>
        <taxon>Sphingobacteriia</taxon>
        <taxon>Sphingobacteriales</taxon>
        <taxon>Sphingobacteriaceae</taxon>
        <taxon>Sphingobacterium</taxon>
    </lineage>
</organism>
<reference evidence="13 14" key="1">
    <citation type="submission" date="2024-01" db="EMBL/GenBank/DDBJ databases">
        <title>Sphingobacterium tenebrionis sp. nov., a novel endophyte isolated from tenebrio molitor intestines.</title>
        <authorList>
            <person name="Zhang C."/>
        </authorList>
    </citation>
    <scope>NUCLEOTIDE SEQUENCE [LARGE SCALE GENOMIC DNA]</scope>
    <source>
        <strain evidence="13 14">PU5-4</strain>
    </source>
</reference>
<evidence type="ECO:0000313" key="14">
    <source>
        <dbReference type="Proteomes" id="UP001363035"/>
    </source>
</evidence>
<feature type="transmembrane region" description="Helical" evidence="11">
    <location>
        <begin position="208"/>
        <end position="226"/>
    </location>
</feature>
<dbReference type="Pfam" id="PF01435">
    <property type="entry name" value="Peptidase_M48"/>
    <property type="match status" value="1"/>
</dbReference>
<keyword evidence="3" id="KW-0645">Protease</keyword>
<dbReference type="CDD" id="cd07328">
    <property type="entry name" value="M48_Ste24p_like"/>
    <property type="match status" value="1"/>
</dbReference>
<feature type="transmembrane region" description="Helical" evidence="11">
    <location>
        <begin position="56"/>
        <end position="80"/>
    </location>
</feature>
<dbReference type="InterPro" id="IPR050083">
    <property type="entry name" value="HtpX_protease"/>
</dbReference>
<evidence type="ECO:0000256" key="10">
    <source>
        <dbReference type="ARBA" id="ARBA00023136"/>
    </source>
</evidence>
<keyword evidence="9 13" id="KW-0482">Metalloprotease</keyword>
<protein>
    <submittedName>
        <fullName evidence="13">M48 family metalloprotease</fullName>
        <ecNumber evidence="13">3.4.24.-</ecNumber>
    </submittedName>
</protein>
<keyword evidence="10 11" id="KW-0472">Membrane</keyword>
<evidence type="ECO:0000256" key="5">
    <source>
        <dbReference type="ARBA" id="ARBA00022723"/>
    </source>
</evidence>
<dbReference type="PANTHER" id="PTHR43221">
    <property type="entry name" value="PROTEASE HTPX"/>
    <property type="match status" value="1"/>
</dbReference>
<feature type="transmembrane region" description="Helical" evidence="11">
    <location>
        <begin position="20"/>
        <end position="50"/>
    </location>
</feature>
<dbReference type="Proteomes" id="UP001363035">
    <property type="component" value="Unassembled WGS sequence"/>
</dbReference>
<evidence type="ECO:0000256" key="6">
    <source>
        <dbReference type="ARBA" id="ARBA00022801"/>
    </source>
</evidence>
<name>A0ABU8I566_9SPHI</name>
<dbReference type="PANTHER" id="PTHR43221:SF2">
    <property type="entry name" value="PROTEASE HTPX HOMOLOG"/>
    <property type="match status" value="1"/>
</dbReference>
<accession>A0ABU8I566</accession>
<keyword evidence="7" id="KW-0862">Zinc</keyword>
<comment type="cofactor">
    <cofactor evidence="1">
        <name>Zn(2+)</name>
        <dbReference type="ChEBI" id="CHEBI:29105"/>
    </cofactor>
</comment>